<protein>
    <recommendedName>
        <fullName evidence="10">Serine/threonine-protein phosphatase 2A activator</fullName>
        <ecNumber evidence="10">5.2.1.8</ecNumber>
    </recommendedName>
    <alternativeName>
        <fullName evidence="10">Phosphotyrosyl phosphatase activator</fullName>
    </alternativeName>
</protein>
<dbReference type="EC" id="5.2.1.8" evidence="10"/>
<dbReference type="EMBL" id="HF935629">
    <property type="protein sequence ID" value="CCX31677.1"/>
    <property type="molecule type" value="Genomic_DNA"/>
</dbReference>
<dbReference type="Pfam" id="PF03095">
    <property type="entry name" value="PTPA"/>
    <property type="match status" value="1"/>
</dbReference>
<dbReference type="PANTHER" id="PTHR10012">
    <property type="entry name" value="SERINE/THREONINE-PROTEIN PHOSPHATASE 2A REGULATORY SUBUNIT B"/>
    <property type="match status" value="1"/>
</dbReference>
<organism evidence="12 13">
    <name type="scientific">Pyronema omphalodes (strain CBS 100304)</name>
    <name type="common">Pyronema confluens</name>
    <dbReference type="NCBI Taxonomy" id="1076935"/>
    <lineage>
        <taxon>Eukaryota</taxon>
        <taxon>Fungi</taxon>
        <taxon>Dikarya</taxon>
        <taxon>Ascomycota</taxon>
        <taxon>Pezizomycotina</taxon>
        <taxon>Pezizomycetes</taxon>
        <taxon>Pezizales</taxon>
        <taxon>Pyronemataceae</taxon>
        <taxon>Pyronema</taxon>
    </lineage>
</organism>
<evidence type="ECO:0000256" key="7">
    <source>
        <dbReference type="ARBA" id="ARBA00023235"/>
    </source>
</evidence>
<dbReference type="GO" id="GO:0000159">
    <property type="term" value="C:protein phosphatase type 2A complex"/>
    <property type="evidence" value="ECO:0007669"/>
    <property type="project" value="TreeGrafter"/>
</dbReference>
<feature type="compositionally biased region" description="Low complexity" evidence="11">
    <location>
        <begin position="488"/>
        <end position="523"/>
    </location>
</feature>
<dbReference type="CDD" id="cd04087">
    <property type="entry name" value="PTPA"/>
    <property type="match status" value="1"/>
</dbReference>
<evidence type="ECO:0000256" key="3">
    <source>
        <dbReference type="ARBA" id="ARBA00004496"/>
    </source>
</evidence>
<feature type="region of interest" description="Disordered" evidence="11">
    <location>
        <begin position="351"/>
        <end position="475"/>
    </location>
</feature>
<reference evidence="12 13" key="1">
    <citation type="journal article" date="2013" name="PLoS Genet.">
        <title>The genome and development-dependent transcriptomes of Pyronema confluens: a window into fungal evolution.</title>
        <authorList>
            <person name="Traeger S."/>
            <person name="Altegoer F."/>
            <person name="Freitag M."/>
            <person name="Gabaldon T."/>
            <person name="Kempken F."/>
            <person name="Kumar A."/>
            <person name="Marcet-Houben M."/>
            <person name="Poggeler S."/>
            <person name="Stajich J.E."/>
            <person name="Nowrousian M."/>
        </authorList>
    </citation>
    <scope>NUCLEOTIDE SEQUENCE [LARGE SCALE GENOMIC DNA]</scope>
    <source>
        <strain evidence="13">CBS 100304</strain>
        <tissue evidence="12">Vegetative mycelium</tissue>
    </source>
</reference>
<dbReference type="Proteomes" id="UP000018144">
    <property type="component" value="Unassembled WGS sequence"/>
</dbReference>
<dbReference type="GO" id="GO:0008160">
    <property type="term" value="F:protein tyrosine phosphatase activator activity"/>
    <property type="evidence" value="ECO:0007669"/>
    <property type="project" value="TreeGrafter"/>
</dbReference>
<evidence type="ECO:0000256" key="10">
    <source>
        <dbReference type="RuleBase" id="RU361210"/>
    </source>
</evidence>
<dbReference type="eggNOG" id="KOG2867">
    <property type="taxonomic scope" value="Eukaryota"/>
</dbReference>
<name>U4LJE3_PYROM</name>
<feature type="compositionally biased region" description="Low complexity" evidence="11">
    <location>
        <begin position="369"/>
        <end position="421"/>
    </location>
</feature>
<evidence type="ECO:0000256" key="9">
    <source>
        <dbReference type="ARBA" id="ARBA00025287"/>
    </source>
</evidence>
<dbReference type="OrthoDB" id="16120at2759"/>
<sequence length="594" mass="63434">MAPPLPTLLQPLPTAGLEFITPVKRIQTAVDLPSFHSSPAYALITTFIGHLNSCISPLDPSTNQLSPATELETNAPSISPSIAVTGIVDLISALSDLTNSAPPDQGPRRFGNIAFRRWLELVNTQLQEPRFLDQFLPASVLEAKTELIHYLLGSFGSGERLDYGTGHELSFAAFLCGIWRLGGFKEGDEKALVVKGFDAYFKLVRRLVITYSLEPAGSHGVWGLDDHVFLPYIFGSSQLTTFKSGGETGLEDADSAAEIAGVPKPAEVYKVDVIKEWRERNLYFGAVGFVMDVKKGPFWEHSPILYDISGVQKGWGKINEGMIKMYLNEVLNKFPVVQHFPFGTIFPWSDNPDDNRAPPPSSEAHETRAPWAGTRPTTTATTGVPTTRAPWATGGAPATAASAMPPTTRAPWASAPPSSDPVTRSPWAPTNPGTTRAPWASQSSSGMPPPSGPGGMETTRAPWASANSATPASPPAASLSAIYIKGSSTIPSPGTHHSTSPSTHLPPISPSLSSHTSPSTESLPWERPQAEEEKEESGANLRNVAYVGPARTSSPDSAMAQEGRKSRRGSATGGVRVAETGDLSGRRVSRNIEG</sequence>
<keyword evidence="5 10" id="KW-0963">Cytoplasm</keyword>
<dbReference type="InterPro" id="IPR043170">
    <property type="entry name" value="PTPA_C_lid"/>
</dbReference>
<keyword evidence="8" id="KW-0539">Nucleus</keyword>
<dbReference type="InterPro" id="IPR037218">
    <property type="entry name" value="PTPA_sf"/>
</dbReference>
<dbReference type="GO" id="GO:0005737">
    <property type="term" value="C:cytoplasm"/>
    <property type="evidence" value="ECO:0007669"/>
    <property type="project" value="UniProtKB-SubCell"/>
</dbReference>
<feature type="region of interest" description="Disordered" evidence="11">
    <location>
        <begin position="488"/>
        <end position="594"/>
    </location>
</feature>
<dbReference type="PANTHER" id="PTHR10012:SF3">
    <property type="entry name" value="SERINE_THREONINE-PROTEIN PHOSPHATASE 2A ACTIVATOR 1"/>
    <property type="match status" value="1"/>
</dbReference>
<evidence type="ECO:0000256" key="6">
    <source>
        <dbReference type="ARBA" id="ARBA00023110"/>
    </source>
</evidence>
<evidence type="ECO:0000256" key="1">
    <source>
        <dbReference type="ARBA" id="ARBA00000971"/>
    </source>
</evidence>
<evidence type="ECO:0000256" key="4">
    <source>
        <dbReference type="ARBA" id="ARBA00011019"/>
    </source>
</evidence>
<dbReference type="GO" id="GO:0007052">
    <property type="term" value="P:mitotic spindle organization"/>
    <property type="evidence" value="ECO:0007669"/>
    <property type="project" value="TreeGrafter"/>
</dbReference>
<dbReference type="OMA" id="ACRDWHA"/>
<keyword evidence="13" id="KW-1185">Reference proteome</keyword>
<keyword evidence="7 10" id="KW-0413">Isomerase</keyword>
<comment type="similarity">
    <text evidence="4 10">Belongs to the PTPA-type PPIase family.</text>
</comment>
<comment type="catalytic activity">
    <reaction evidence="1 10">
        <text>[protein]-peptidylproline (omega=180) = [protein]-peptidylproline (omega=0)</text>
        <dbReference type="Rhea" id="RHEA:16237"/>
        <dbReference type="Rhea" id="RHEA-COMP:10747"/>
        <dbReference type="Rhea" id="RHEA-COMP:10748"/>
        <dbReference type="ChEBI" id="CHEBI:83833"/>
        <dbReference type="ChEBI" id="CHEBI:83834"/>
        <dbReference type="EC" id="5.2.1.8"/>
    </reaction>
</comment>
<accession>U4LJE3</accession>
<proteinExistence type="inferred from homology"/>
<dbReference type="AlphaFoldDB" id="U4LJE3"/>
<dbReference type="InterPro" id="IPR004327">
    <property type="entry name" value="Phstyr_phstse_ac"/>
</dbReference>
<comment type="subcellular location">
    <subcellularLocation>
        <location evidence="3 10">Cytoplasm</location>
    </subcellularLocation>
    <subcellularLocation>
        <location evidence="2">Nucleus</location>
    </subcellularLocation>
</comment>
<keyword evidence="6 10" id="KW-0697">Rotamase</keyword>
<evidence type="ECO:0000256" key="8">
    <source>
        <dbReference type="ARBA" id="ARBA00023242"/>
    </source>
</evidence>
<evidence type="ECO:0000313" key="13">
    <source>
        <dbReference type="Proteomes" id="UP000018144"/>
    </source>
</evidence>
<dbReference type="Gene3D" id="1.20.120.1150">
    <property type="match status" value="1"/>
</dbReference>
<evidence type="ECO:0000256" key="5">
    <source>
        <dbReference type="ARBA" id="ARBA00022490"/>
    </source>
</evidence>
<dbReference type="FunFam" id="1.20.120.1150:FF:000003">
    <property type="entry name" value="Serine/threonine-protein phosphatase 2A activator"/>
    <property type="match status" value="1"/>
</dbReference>
<dbReference type="GO" id="GO:0003755">
    <property type="term" value="F:peptidyl-prolyl cis-trans isomerase activity"/>
    <property type="evidence" value="ECO:0007669"/>
    <property type="project" value="UniProtKB-KW"/>
</dbReference>
<dbReference type="STRING" id="1076935.U4LJE3"/>
<feature type="compositionally biased region" description="Low complexity" evidence="11">
    <location>
        <begin position="461"/>
        <end position="475"/>
    </location>
</feature>
<evidence type="ECO:0000256" key="11">
    <source>
        <dbReference type="SAM" id="MobiDB-lite"/>
    </source>
</evidence>
<gene>
    <name evidence="12" type="ORF">PCON_11200</name>
</gene>
<comment type="function">
    <text evidence="9">PPIases accelerate the folding of proteins. It catalyzes the cis-trans isomerization of proline imidic peptide bonds in oligopeptides. Acts as a regulatory subunit for PP2A-like phosphatases modulating their activity or substrate specificity, probably by inducing a conformational change in the catalytic subunit, a direct target of the PPIase. Can reactivate inactive phosphatase PP2A-phosphatase methylesterase complexes (PP2Ai) in presence of ATP and Mg(2+) by dissociating the inactive form from the complex.</text>
</comment>
<dbReference type="SUPFAM" id="SSF140984">
    <property type="entry name" value="PTPA-like"/>
    <property type="match status" value="1"/>
</dbReference>
<evidence type="ECO:0000313" key="12">
    <source>
        <dbReference type="EMBL" id="CCX31677.1"/>
    </source>
</evidence>
<evidence type="ECO:0000256" key="2">
    <source>
        <dbReference type="ARBA" id="ARBA00004123"/>
    </source>
</evidence>
<dbReference type="GO" id="GO:0005634">
    <property type="term" value="C:nucleus"/>
    <property type="evidence" value="ECO:0007669"/>
    <property type="project" value="UniProtKB-SubCell"/>
</dbReference>